<name>A0A7V2ZHK7_9BACT</name>
<dbReference type="NCBIfam" id="TIGR03515">
    <property type="entry name" value="GldC"/>
    <property type="match status" value="1"/>
</dbReference>
<organism evidence="1">
    <name type="scientific">Ignavibacterium album</name>
    <dbReference type="NCBI Taxonomy" id="591197"/>
    <lineage>
        <taxon>Bacteria</taxon>
        <taxon>Pseudomonadati</taxon>
        <taxon>Ignavibacteriota</taxon>
        <taxon>Ignavibacteria</taxon>
        <taxon>Ignavibacteriales</taxon>
        <taxon>Ignavibacteriaceae</taxon>
        <taxon>Ignavibacterium</taxon>
    </lineage>
</organism>
<comment type="caution">
    <text evidence="1">The sequence shown here is derived from an EMBL/GenBank/DDBJ whole genome shotgun (WGS) entry which is preliminary data.</text>
</comment>
<sequence>MSKTSKIIFTVQLDEKNLPEKIQWEADDAGFEGKREAKTLFLSLWDKEDSVTMGLDLWTKEMLIEEMNIHYHQIFVKLADSYQRATQDSETSLMMKKFAADFAEKLNLFNK</sequence>
<dbReference type="InterPro" id="IPR019854">
    <property type="entry name" value="Motility-assoc_prot_GldC"/>
</dbReference>
<gene>
    <name evidence="1" type="primary">gldC</name>
    <name evidence="1" type="ORF">ENS31_01230</name>
</gene>
<dbReference type="Pfam" id="PF19937">
    <property type="entry name" value="GldC-like"/>
    <property type="match status" value="1"/>
</dbReference>
<evidence type="ECO:0000313" key="1">
    <source>
        <dbReference type="EMBL" id="HFI90133.1"/>
    </source>
</evidence>
<proteinExistence type="predicted"/>
<protein>
    <submittedName>
        <fullName evidence="1">Gliding motility protein GldC</fullName>
    </submittedName>
</protein>
<dbReference type="AlphaFoldDB" id="A0A7V2ZHK7"/>
<reference evidence="1" key="1">
    <citation type="journal article" date="2020" name="mSystems">
        <title>Genome- and Community-Level Interaction Insights into Carbon Utilization and Element Cycling Functions of Hydrothermarchaeota in Hydrothermal Sediment.</title>
        <authorList>
            <person name="Zhou Z."/>
            <person name="Liu Y."/>
            <person name="Xu W."/>
            <person name="Pan J."/>
            <person name="Luo Z.H."/>
            <person name="Li M."/>
        </authorList>
    </citation>
    <scope>NUCLEOTIDE SEQUENCE [LARGE SCALE GENOMIC DNA]</scope>
    <source>
        <strain evidence="1">SpSt-479</strain>
    </source>
</reference>
<accession>A0A7V2ZHK7</accession>
<dbReference type="EMBL" id="DSUJ01000002">
    <property type="protein sequence ID" value="HFI90133.1"/>
    <property type="molecule type" value="Genomic_DNA"/>
</dbReference>